<organism evidence="2 3">
    <name type="scientific">Cirrhinus molitorella</name>
    <name type="common">mud carp</name>
    <dbReference type="NCBI Taxonomy" id="172907"/>
    <lineage>
        <taxon>Eukaryota</taxon>
        <taxon>Metazoa</taxon>
        <taxon>Chordata</taxon>
        <taxon>Craniata</taxon>
        <taxon>Vertebrata</taxon>
        <taxon>Euteleostomi</taxon>
        <taxon>Actinopterygii</taxon>
        <taxon>Neopterygii</taxon>
        <taxon>Teleostei</taxon>
        <taxon>Ostariophysi</taxon>
        <taxon>Cypriniformes</taxon>
        <taxon>Cyprinidae</taxon>
        <taxon>Labeoninae</taxon>
        <taxon>Labeonini</taxon>
        <taxon>Cirrhinus</taxon>
    </lineage>
</organism>
<evidence type="ECO:0000313" key="3">
    <source>
        <dbReference type="Proteomes" id="UP001558613"/>
    </source>
</evidence>
<dbReference type="EMBL" id="JAYMGO010000019">
    <property type="protein sequence ID" value="KAL1255935.1"/>
    <property type="molecule type" value="Genomic_DNA"/>
</dbReference>
<comment type="caution">
    <text evidence="2">The sequence shown here is derived from an EMBL/GenBank/DDBJ whole genome shotgun (WGS) entry which is preliminary data.</text>
</comment>
<protein>
    <submittedName>
        <fullName evidence="2">Uncharacterized protein</fullName>
    </submittedName>
</protein>
<accession>A0ABR3LSS0</accession>
<feature type="region of interest" description="Disordered" evidence="1">
    <location>
        <begin position="1"/>
        <end position="57"/>
    </location>
</feature>
<gene>
    <name evidence="2" type="ORF">QQF64_013996</name>
</gene>
<dbReference type="Proteomes" id="UP001558613">
    <property type="component" value="Unassembled WGS sequence"/>
</dbReference>
<evidence type="ECO:0000256" key="1">
    <source>
        <dbReference type="SAM" id="MobiDB-lite"/>
    </source>
</evidence>
<keyword evidence="3" id="KW-1185">Reference proteome</keyword>
<name>A0ABR3LSS0_9TELE</name>
<reference evidence="2 3" key="1">
    <citation type="submission" date="2023-09" db="EMBL/GenBank/DDBJ databases">
        <authorList>
            <person name="Wang M."/>
        </authorList>
    </citation>
    <scope>NUCLEOTIDE SEQUENCE [LARGE SCALE GENOMIC DNA]</scope>
    <source>
        <strain evidence="2">GT-2023</strain>
        <tissue evidence="2">Liver</tissue>
    </source>
</reference>
<evidence type="ECO:0000313" key="2">
    <source>
        <dbReference type="EMBL" id="KAL1255935.1"/>
    </source>
</evidence>
<sequence length="79" mass="8590">MTGRSQNDVNLRLQFPSPGPLTPAAKSRTQTHLIKWQHAGQSGSTRVRHETANSADTCAEKRGALRSEQLLDPRLAAGL</sequence>
<proteinExistence type="predicted"/>